<dbReference type="Pfam" id="PF22936">
    <property type="entry name" value="Pol_BBD"/>
    <property type="match status" value="1"/>
</dbReference>
<evidence type="ECO:0000256" key="3">
    <source>
        <dbReference type="ARBA" id="ARBA00022670"/>
    </source>
</evidence>
<dbReference type="AlphaFoldDB" id="A0A6S7JX41"/>
<keyword evidence="10" id="KW-0460">Magnesium</keyword>
<dbReference type="GO" id="GO:0005524">
    <property type="term" value="F:ATP binding"/>
    <property type="evidence" value="ECO:0007669"/>
    <property type="project" value="UniProtKB-KW"/>
</dbReference>
<keyword evidence="15" id="KW-0233">DNA recombination</keyword>
<protein>
    <submittedName>
        <fullName evidence="17">Retrovirus-related Pol poly from transposon TNT 1-94</fullName>
    </submittedName>
</protein>
<evidence type="ECO:0000256" key="12">
    <source>
        <dbReference type="ARBA" id="ARBA00022918"/>
    </source>
</evidence>
<keyword evidence="7" id="KW-0255">Endonuclease</keyword>
<dbReference type="InterPro" id="IPR036397">
    <property type="entry name" value="RNaseH_sf"/>
</dbReference>
<keyword evidence="2" id="KW-1188">Viral release from host cell</keyword>
<dbReference type="Gene3D" id="4.10.60.10">
    <property type="entry name" value="Zinc finger, CCHC-type"/>
    <property type="match status" value="1"/>
</dbReference>
<evidence type="ECO:0000256" key="4">
    <source>
        <dbReference type="ARBA" id="ARBA00022722"/>
    </source>
</evidence>
<dbReference type="Proteomes" id="UP001152795">
    <property type="component" value="Unassembled WGS sequence"/>
</dbReference>
<keyword evidence="3" id="KW-0645">Protease</keyword>
<dbReference type="SMART" id="SM00343">
    <property type="entry name" value="ZnF_C2HC"/>
    <property type="match status" value="2"/>
</dbReference>
<dbReference type="InterPro" id="IPR057670">
    <property type="entry name" value="SH3_retrovirus"/>
</dbReference>
<dbReference type="GO" id="GO:0008233">
    <property type="term" value="F:peptidase activity"/>
    <property type="evidence" value="ECO:0007669"/>
    <property type="project" value="UniProtKB-KW"/>
</dbReference>
<keyword evidence="8" id="KW-0378">Hydrolase</keyword>
<dbReference type="Pfam" id="PF14223">
    <property type="entry name" value="Retrotran_gag_2"/>
    <property type="match status" value="1"/>
</dbReference>
<keyword evidence="13" id="KW-0239">DNA-directed DNA polymerase</keyword>
<evidence type="ECO:0000256" key="13">
    <source>
        <dbReference type="ARBA" id="ARBA00022932"/>
    </source>
</evidence>
<dbReference type="PANTHER" id="PTHR42648">
    <property type="entry name" value="TRANSPOSASE, PUTATIVE-RELATED"/>
    <property type="match status" value="1"/>
</dbReference>
<dbReference type="OrthoDB" id="5039078at2759"/>
<accession>A0A6S7JX41</accession>
<dbReference type="GO" id="GO:0004519">
    <property type="term" value="F:endonuclease activity"/>
    <property type="evidence" value="ECO:0007669"/>
    <property type="project" value="UniProtKB-KW"/>
</dbReference>
<feature type="region of interest" description="Disordered" evidence="16">
    <location>
        <begin position="186"/>
        <end position="218"/>
    </location>
</feature>
<keyword evidence="4" id="KW-0540">Nuclease</keyword>
<evidence type="ECO:0000256" key="2">
    <source>
        <dbReference type="ARBA" id="ARBA00022612"/>
    </source>
</evidence>
<dbReference type="InterPro" id="IPR039537">
    <property type="entry name" value="Retrotran_Ty1/copia-like"/>
</dbReference>
<dbReference type="Pfam" id="PF25597">
    <property type="entry name" value="SH3_retrovirus"/>
    <property type="match status" value="1"/>
</dbReference>
<dbReference type="Gene3D" id="3.30.420.10">
    <property type="entry name" value="Ribonuclease H-like superfamily/Ribonuclease H"/>
    <property type="match status" value="1"/>
</dbReference>
<dbReference type="Pfam" id="PF00098">
    <property type="entry name" value="zf-CCHC"/>
    <property type="match status" value="1"/>
</dbReference>
<keyword evidence="9" id="KW-0067">ATP-binding</keyword>
<evidence type="ECO:0000256" key="16">
    <source>
        <dbReference type="SAM" id="MobiDB-lite"/>
    </source>
</evidence>
<keyword evidence="6" id="KW-0547">Nucleotide-binding</keyword>
<evidence type="ECO:0000256" key="11">
    <source>
        <dbReference type="ARBA" id="ARBA00022908"/>
    </source>
</evidence>
<dbReference type="InterPro" id="IPR054722">
    <property type="entry name" value="PolX-like_BBD"/>
</dbReference>
<evidence type="ECO:0000313" key="17">
    <source>
        <dbReference type="EMBL" id="CAB4033850.1"/>
    </source>
</evidence>
<keyword evidence="18" id="KW-1185">Reference proteome</keyword>
<evidence type="ECO:0000256" key="7">
    <source>
        <dbReference type="ARBA" id="ARBA00022759"/>
    </source>
</evidence>
<keyword evidence="5" id="KW-0479">Metal-binding</keyword>
<dbReference type="SUPFAM" id="SSF57756">
    <property type="entry name" value="Retrovirus zinc finger-like domains"/>
    <property type="match status" value="1"/>
</dbReference>
<dbReference type="InterPro" id="IPR001878">
    <property type="entry name" value="Znf_CCHC"/>
</dbReference>
<dbReference type="PROSITE" id="PS50994">
    <property type="entry name" value="INTEGRASE"/>
    <property type="match status" value="1"/>
</dbReference>
<dbReference type="GO" id="GO:0006508">
    <property type="term" value="P:proteolysis"/>
    <property type="evidence" value="ECO:0007669"/>
    <property type="project" value="UniProtKB-KW"/>
</dbReference>
<dbReference type="GO" id="GO:0003887">
    <property type="term" value="F:DNA-directed DNA polymerase activity"/>
    <property type="evidence" value="ECO:0007669"/>
    <property type="project" value="UniProtKB-KW"/>
</dbReference>
<evidence type="ECO:0000256" key="9">
    <source>
        <dbReference type="ARBA" id="ARBA00022840"/>
    </source>
</evidence>
<proteinExistence type="predicted"/>
<dbReference type="GO" id="GO:0008270">
    <property type="term" value="F:zinc ion binding"/>
    <property type="evidence" value="ECO:0007669"/>
    <property type="project" value="InterPro"/>
</dbReference>
<comment type="caution">
    <text evidence="17">The sequence shown here is derived from an EMBL/GenBank/DDBJ whole genome shotgun (WGS) entry which is preliminary data.</text>
</comment>
<dbReference type="InterPro" id="IPR001584">
    <property type="entry name" value="Integrase_cat-core"/>
</dbReference>
<evidence type="ECO:0000313" key="18">
    <source>
        <dbReference type="Proteomes" id="UP001152795"/>
    </source>
</evidence>
<feature type="compositionally biased region" description="Basic and acidic residues" evidence="16">
    <location>
        <begin position="186"/>
        <end position="199"/>
    </location>
</feature>
<feature type="compositionally biased region" description="Polar residues" evidence="16">
    <location>
        <begin position="202"/>
        <end position="211"/>
    </location>
</feature>
<dbReference type="PANTHER" id="PTHR42648:SF11">
    <property type="entry name" value="TRANSPOSON TY4-P GAG-POL POLYPROTEIN"/>
    <property type="match status" value="1"/>
</dbReference>
<evidence type="ECO:0000256" key="14">
    <source>
        <dbReference type="ARBA" id="ARBA00023113"/>
    </source>
</evidence>
<dbReference type="PROSITE" id="PS50158">
    <property type="entry name" value="ZF_CCHC"/>
    <property type="match status" value="1"/>
</dbReference>
<dbReference type="InterPro" id="IPR025724">
    <property type="entry name" value="GAG-pre-integrase_dom"/>
</dbReference>
<dbReference type="InterPro" id="IPR012337">
    <property type="entry name" value="RNaseH-like_sf"/>
</dbReference>
<gene>
    <name evidence="17" type="ORF">PACLA_8A036538</name>
</gene>
<comment type="function">
    <text evidence="1">The aspartyl protease (PR) mediates the proteolytic cleavages of the Gag and Gag-Pol polyproteins after assembly of the VLP.</text>
</comment>
<feature type="compositionally biased region" description="Polar residues" evidence="16">
    <location>
        <begin position="656"/>
        <end position="669"/>
    </location>
</feature>
<name>A0A6S7JX41_PARCT</name>
<evidence type="ECO:0000256" key="10">
    <source>
        <dbReference type="ARBA" id="ARBA00022842"/>
    </source>
</evidence>
<dbReference type="GO" id="GO:0015074">
    <property type="term" value="P:DNA integration"/>
    <property type="evidence" value="ECO:0007669"/>
    <property type="project" value="UniProtKB-KW"/>
</dbReference>
<dbReference type="GO" id="GO:0006310">
    <property type="term" value="P:DNA recombination"/>
    <property type="evidence" value="ECO:0007669"/>
    <property type="project" value="UniProtKB-KW"/>
</dbReference>
<sequence length="734" mass="82842">MQTKGLYKALLGKEVAPEEIAPLAGDASDEQKAEWEAKVQQRNKQIEEIEERNNTVWCHIALALDNNSLLYIRHDCLSSDGVGDGAKAWRLLQQRYSHVEKPTVVSLVRQISRLQLKENEKLSEYFIRAQELMSRLTEAGEKISETLFNALVINGLPEKYEHFIVQESFNPAANFTELRTRLQNYDDSRLQRNQAKEDSATAMYSGSTSGRNKGPSKPKGDCFVCGNSGHFAKQCSKRSSAYCSKCKKKGHLPKACRGSSKPDKSTKEPNSFASYSQCMNSGTETSSGTGKPNHLIDTGCTDHIISQKELFENLQPCSIKNVKDPKGNFTPVEGIGDVPVKLHLKNGKEEEMVLRNVLYVPIMKSSACHSTTYNTSKAAIKGGINLWHQRLGHLNKDDVKRTIGCEDNLKEVCETCALGKQSSKPVPKETQNKSQKALELVFSDILGPFEVPSLSGSRYAITFIDEYSKHSIVKFMSKKSQAFEKFKKYVAEYGTPQRLRTDNGAEYTSKQFKDYCRDSKIKQEFTVPERFNRTVVEMGRSLLIQAKLPKCYWVSSQAAHIRNLTVTANSNHGKSPFELFTGKPPRRNHLRVFGCTAYVMKRKINMKKLDSRSVKAKFIGYDDKSTAYILQEFDSKKIIKARNVIFKENEIQSFSARETMSPDNPNLVSPNMDFEDERSNDEGTKIPVQARVGGNDKTPVVQNPHQVEENPEEDEVALPRESRNRRPPERYGLP</sequence>
<dbReference type="InterPro" id="IPR036875">
    <property type="entry name" value="Znf_CCHC_sf"/>
</dbReference>
<keyword evidence="13" id="KW-0548">Nucleotidyltransferase</keyword>
<dbReference type="SUPFAM" id="SSF53098">
    <property type="entry name" value="Ribonuclease H-like"/>
    <property type="match status" value="1"/>
</dbReference>
<feature type="compositionally biased region" description="Basic and acidic residues" evidence="16">
    <location>
        <begin position="717"/>
        <end position="734"/>
    </location>
</feature>
<evidence type="ECO:0000256" key="1">
    <source>
        <dbReference type="ARBA" id="ARBA00002180"/>
    </source>
</evidence>
<evidence type="ECO:0000256" key="5">
    <source>
        <dbReference type="ARBA" id="ARBA00022723"/>
    </source>
</evidence>
<dbReference type="GO" id="GO:0003676">
    <property type="term" value="F:nucleic acid binding"/>
    <property type="evidence" value="ECO:0007669"/>
    <property type="project" value="InterPro"/>
</dbReference>
<evidence type="ECO:0000256" key="8">
    <source>
        <dbReference type="ARBA" id="ARBA00022801"/>
    </source>
</evidence>
<evidence type="ECO:0000256" key="15">
    <source>
        <dbReference type="ARBA" id="ARBA00023172"/>
    </source>
</evidence>
<dbReference type="EMBL" id="CACRXK020019597">
    <property type="protein sequence ID" value="CAB4033850.1"/>
    <property type="molecule type" value="Genomic_DNA"/>
</dbReference>
<keyword evidence="13" id="KW-0808">Transferase</keyword>
<dbReference type="GO" id="GO:0003964">
    <property type="term" value="F:RNA-directed DNA polymerase activity"/>
    <property type="evidence" value="ECO:0007669"/>
    <property type="project" value="UniProtKB-KW"/>
</dbReference>
<reference evidence="17" key="1">
    <citation type="submission" date="2020-04" db="EMBL/GenBank/DDBJ databases">
        <authorList>
            <person name="Alioto T."/>
            <person name="Alioto T."/>
            <person name="Gomez Garrido J."/>
        </authorList>
    </citation>
    <scope>NUCLEOTIDE SEQUENCE</scope>
    <source>
        <strain evidence="17">A484AB</strain>
    </source>
</reference>
<feature type="region of interest" description="Disordered" evidence="16">
    <location>
        <begin position="656"/>
        <end position="734"/>
    </location>
</feature>
<keyword evidence="12" id="KW-0695">RNA-directed DNA polymerase</keyword>
<feature type="region of interest" description="Disordered" evidence="16">
    <location>
        <begin position="250"/>
        <end position="273"/>
    </location>
</feature>
<dbReference type="Pfam" id="PF13976">
    <property type="entry name" value="gag_pre-integrs"/>
    <property type="match status" value="1"/>
</dbReference>
<keyword evidence="14" id="KW-0917">Virion maturation</keyword>
<evidence type="ECO:0000256" key="6">
    <source>
        <dbReference type="ARBA" id="ARBA00022741"/>
    </source>
</evidence>
<keyword evidence="11" id="KW-0229">DNA integration</keyword>
<dbReference type="Pfam" id="PF00665">
    <property type="entry name" value="rve"/>
    <property type="match status" value="1"/>
</dbReference>
<organism evidence="17 18">
    <name type="scientific">Paramuricea clavata</name>
    <name type="common">Red gorgonian</name>
    <name type="synonym">Violescent sea-whip</name>
    <dbReference type="NCBI Taxonomy" id="317549"/>
    <lineage>
        <taxon>Eukaryota</taxon>
        <taxon>Metazoa</taxon>
        <taxon>Cnidaria</taxon>
        <taxon>Anthozoa</taxon>
        <taxon>Octocorallia</taxon>
        <taxon>Malacalcyonacea</taxon>
        <taxon>Plexauridae</taxon>
        <taxon>Paramuricea</taxon>
    </lineage>
</organism>